<organism evidence="1">
    <name type="scientific">Anguilla anguilla</name>
    <name type="common">European freshwater eel</name>
    <name type="synonym">Muraena anguilla</name>
    <dbReference type="NCBI Taxonomy" id="7936"/>
    <lineage>
        <taxon>Eukaryota</taxon>
        <taxon>Metazoa</taxon>
        <taxon>Chordata</taxon>
        <taxon>Craniata</taxon>
        <taxon>Vertebrata</taxon>
        <taxon>Euteleostomi</taxon>
        <taxon>Actinopterygii</taxon>
        <taxon>Neopterygii</taxon>
        <taxon>Teleostei</taxon>
        <taxon>Anguilliformes</taxon>
        <taxon>Anguillidae</taxon>
        <taxon>Anguilla</taxon>
    </lineage>
</organism>
<protein>
    <submittedName>
        <fullName evidence="1">Uncharacterized protein</fullName>
    </submittedName>
</protein>
<sequence>MTFSTLWIPSLTTQALYDFSKRKSRGRSCYETE</sequence>
<accession>A0A0E9QMZ9</accession>
<evidence type="ECO:0000313" key="1">
    <source>
        <dbReference type="EMBL" id="JAH17438.1"/>
    </source>
</evidence>
<name>A0A0E9QMZ9_ANGAN</name>
<dbReference type="AlphaFoldDB" id="A0A0E9QMZ9"/>
<dbReference type="EMBL" id="GBXM01091139">
    <property type="protein sequence ID" value="JAH17438.1"/>
    <property type="molecule type" value="Transcribed_RNA"/>
</dbReference>
<proteinExistence type="predicted"/>
<reference evidence="1" key="2">
    <citation type="journal article" date="2015" name="Fish Shellfish Immunol.">
        <title>Early steps in the European eel (Anguilla anguilla)-Vibrio vulnificus interaction in the gills: Role of the RtxA13 toxin.</title>
        <authorList>
            <person name="Callol A."/>
            <person name="Pajuelo D."/>
            <person name="Ebbesson L."/>
            <person name="Teles M."/>
            <person name="MacKenzie S."/>
            <person name="Amaro C."/>
        </authorList>
    </citation>
    <scope>NUCLEOTIDE SEQUENCE</scope>
</reference>
<reference evidence="1" key="1">
    <citation type="submission" date="2014-11" db="EMBL/GenBank/DDBJ databases">
        <authorList>
            <person name="Amaro Gonzalez C."/>
        </authorList>
    </citation>
    <scope>NUCLEOTIDE SEQUENCE</scope>
</reference>